<dbReference type="EMBL" id="JAEHHL010000002">
    <property type="protein sequence ID" value="MBK0398943.1"/>
    <property type="molecule type" value="Genomic_DNA"/>
</dbReference>
<dbReference type="AlphaFoldDB" id="A0A8J7M6W4"/>
<dbReference type="Proteomes" id="UP000655420">
    <property type="component" value="Unassembled WGS sequence"/>
</dbReference>
<evidence type="ECO:0000313" key="2">
    <source>
        <dbReference type="EMBL" id="MBK0398943.1"/>
    </source>
</evidence>
<dbReference type="NCBIfam" id="NF046100">
    <property type="entry name" value="RSP_2648_fam_PIN"/>
    <property type="match status" value="1"/>
</dbReference>
<feature type="domain" description="PIN" evidence="1">
    <location>
        <begin position="7"/>
        <end position="113"/>
    </location>
</feature>
<evidence type="ECO:0000259" key="1">
    <source>
        <dbReference type="Pfam" id="PF13470"/>
    </source>
</evidence>
<protein>
    <submittedName>
        <fullName evidence="2">PIN domain-containing protein</fullName>
    </submittedName>
</protein>
<gene>
    <name evidence="2" type="ORF">H0I76_07060</name>
</gene>
<keyword evidence="3" id="KW-1185">Reference proteome</keyword>
<dbReference type="SUPFAM" id="SSF88723">
    <property type="entry name" value="PIN domain-like"/>
    <property type="match status" value="1"/>
</dbReference>
<dbReference type="InterPro" id="IPR029060">
    <property type="entry name" value="PIN-like_dom_sf"/>
</dbReference>
<sequence>MADVPTVCLDACVLYPRLLRSIALGAAREGLFHPVWSARILDEWRLAALRDGGMAAEQAVSAEIEEMRHAFPHAEVTPAAEVEAQIHLPDQADAHVVAAAVAAGATALVTLNLRDFPTRRLAPFGIEVRHPDGFFWELLSGAPRPMSRVIRNAFGPLEASGPRAERNALKRASLSRLGKAWEAIA</sequence>
<accession>A0A8J7M6W4</accession>
<dbReference type="InterPro" id="IPR002716">
    <property type="entry name" value="PIN_dom"/>
</dbReference>
<reference evidence="2" key="1">
    <citation type="submission" date="2020-12" db="EMBL/GenBank/DDBJ databases">
        <title>Bacterial taxonomy.</title>
        <authorList>
            <person name="Pan X."/>
        </authorList>
    </citation>
    <scope>NUCLEOTIDE SEQUENCE</scope>
    <source>
        <strain evidence="2">M0105</strain>
    </source>
</reference>
<comment type="caution">
    <text evidence="2">The sequence shown here is derived from an EMBL/GenBank/DDBJ whole genome shotgun (WGS) entry which is preliminary data.</text>
</comment>
<organism evidence="2 3">
    <name type="scientific">Thermohalobaculum xanthum</name>
    <dbReference type="NCBI Taxonomy" id="2753746"/>
    <lineage>
        <taxon>Bacteria</taxon>
        <taxon>Pseudomonadati</taxon>
        <taxon>Pseudomonadota</taxon>
        <taxon>Alphaproteobacteria</taxon>
        <taxon>Rhodobacterales</taxon>
        <taxon>Paracoccaceae</taxon>
        <taxon>Thermohalobaculum</taxon>
    </lineage>
</organism>
<proteinExistence type="predicted"/>
<name>A0A8J7M6W4_9RHOB</name>
<dbReference type="Pfam" id="PF13470">
    <property type="entry name" value="PIN_3"/>
    <property type="match status" value="1"/>
</dbReference>
<evidence type="ECO:0000313" key="3">
    <source>
        <dbReference type="Proteomes" id="UP000655420"/>
    </source>
</evidence>